<accession>A0ABM8CYM6</accession>
<gene>
    <name evidence="1" type="ORF">IFM12276_31490</name>
</gene>
<name>A0ABM8CYM6_9NOCA</name>
<evidence type="ECO:0000313" key="2">
    <source>
        <dbReference type="Proteomes" id="UP001317870"/>
    </source>
</evidence>
<evidence type="ECO:0000313" key="1">
    <source>
        <dbReference type="EMBL" id="BDU00121.1"/>
    </source>
</evidence>
<reference evidence="1 2" key="1">
    <citation type="submission" date="2022-11" db="EMBL/GenBank/DDBJ databases">
        <title>Genome Sequencing of Nocardia sp. ON39_IFM12276 and assembly.</title>
        <authorList>
            <person name="Shimojima M."/>
            <person name="Toyokawa M."/>
            <person name="Uesaka K."/>
        </authorList>
    </citation>
    <scope>NUCLEOTIDE SEQUENCE [LARGE SCALE GENOMIC DNA]</scope>
    <source>
        <strain evidence="1 2">IFM 12276</strain>
    </source>
</reference>
<sequence length="78" mass="8792">MVYLLKPASLALPTGMAQEDPYDEHVSYIKIDRIVSKDSGWIRVRPIAPNDDRWIDLPPTSVAAIVIRNKRGQSDDSE</sequence>
<keyword evidence="2" id="KW-1185">Reference proteome</keyword>
<dbReference type="EMBL" id="AP026978">
    <property type="protein sequence ID" value="BDU00121.1"/>
    <property type="molecule type" value="Genomic_DNA"/>
</dbReference>
<protein>
    <submittedName>
        <fullName evidence="1">Uncharacterized protein</fullName>
    </submittedName>
</protein>
<proteinExistence type="predicted"/>
<dbReference type="Proteomes" id="UP001317870">
    <property type="component" value="Chromosome"/>
</dbReference>
<organism evidence="1 2">
    <name type="scientific">Nocardia sputorum</name>
    <dbReference type="NCBI Taxonomy" id="2984338"/>
    <lineage>
        <taxon>Bacteria</taxon>
        <taxon>Bacillati</taxon>
        <taxon>Actinomycetota</taxon>
        <taxon>Actinomycetes</taxon>
        <taxon>Mycobacteriales</taxon>
        <taxon>Nocardiaceae</taxon>
        <taxon>Nocardia</taxon>
    </lineage>
</organism>